<dbReference type="GO" id="GO:0016020">
    <property type="term" value="C:membrane"/>
    <property type="evidence" value="ECO:0007669"/>
    <property type="project" value="UniProtKB-SubCell"/>
</dbReference>
<feature type="transmembrane region" description="Helical" evidence="5">
    <location>
        <begin position="207"/>
        <end position="229"/>
    </location>
</feature>
<evidence type="ECO:0000256" key="1">
    <source>
        <dbReference type="ARBA" id="ARBA00004141"/>
    </source>
</evidence>
<dbReference type="AlphaFoldDB" id="A0A963YTM5"/>
<comment type="caution">
    <text evidence="7">The sequence shown here is derived from an EMBL/GenBank/DDBJ whole genome shotgun (WGS) entry which is preliminary data.</text>
</comment>
<dbReference type="Gene3D" id="1.20.1740.10">
    <property type="entry name" value="Amino acid/polyamine transporter I"/>
    <property type="match status" value="1"/>
</dbReference>
<feature type="transmembrane region" description="Helical" evidence="5">
    <location>
        <begin position="340"/>
        <end position="360"/>
    </location>
</feature>
<dbReference type="RefSeq" id="WP_227321856.1">
    <property type="nucleotide sequence ID" value="NZ_JAESVB010000005.1"/>
</dbReference>
<feature type="transmembrane region" description="Helical" evidence="5">
    <location>
        <begin position="372"/>
        <end position="394"/>
    </location>
</feature>
<organism evidence="7 8">
    <name type="scientific">Acidisoma silvae</name>
    <dbReference type="NCBI Taxonomy" id="2802396"/>
    <lineage>
        <taxon>Bacteria</taxon>
        <taxon>Pseudomonadati</taxon>
        <taxon>Pseudomonadota</taxon>
        <taxon>Alphaproteobacteria</taxon>
        <taxon>Acetobacterales</taxon>
        <taxon>Acidocellaceae</taxon>
        <taxon>Acidisoma</taxon>
    </lineage>
</organism>
<feature type="transmembrane region" description="Helical" evidence="5">
    <location>
        <begin position="136"/>
        <end position="156"/>
    </location>
</feature>
<proteinExistence type="predicted"/>
<sequence length="469" mass="49351">MVAATDINGAPAKAQLKHGALSLLETIGQSIANIAPTLTPALNITVVAGLAGVGSWLSYLIATIGLVFVGACIASLAKRHPEAGSYFVYIGRNFGPMTGALAGWAMILAYLTTAVAVVFGFPIFLSNFLTVFHASLSMPVLVLFTVLFLGLVTYAAYRDIQMSSRVGLVMETLSIGIIILITAVVVGKHGTVVDSTQLNITHLKFGGVMSALTFAVFSFVGFESAATLAKESANPQRNVPIAIIGSAAVAGTFFCILSYCMVMGMGDNAAAIGSSSSPFADMTNKAGLSWAAAVVYFAAMISGFACALACINASSRMLYSMGRYQFLHRSMGLVHGVHKTPHVAVLASAAIVLVLVLALLPEGFLNGFGLTGTIATYGFVVVYLGVCVTAPVDLYRAGKLQAQHMLYGIVGTALMAFVIYGSVVPYPEAPYNWLPPIFVAYMVIGFIWFSILKSKSPQTLRLIAEDMEG</sequence>
<evidence type="ECO:0000259" key="6">
    <source>
        <dbReference type="Pfam" id="PF00324"/>
    </source>
</evidence>
<reference evidence="7" key="2">
    <citation type="submission" date="2021-01" db="EMBL/GenBank/DDBJ databases">
        <authorList>
            <person name="Mieszkin S."/>
            <person name="Pouder E."/>
            <person name="Alain K."/>
        </authorList>
    </citation>
    <scope>NUCLEOTIDE SEQUENCE</scope>
    <source>
        <strain evidence="7">HW T2.11</strain>
    </source>
</reference>
<keyword evidence="3 5" id="KW-1133">Transmembrane helix</keyword>
<feature type="transmembrane region" description="Helical" evidence="5">
    <location>
        <begin position="433"/>
        <end position="452"/>
    </location>
</feature>
<reference evidence="7" key="1">
    <citation type="journal article" date="2021" name="Microorganisms">
        <title>Acidisoma silvae sp. nov. and Acidisomacellulosilytica sp. nov., Two Acidophilic Bacteria Isolated from Decaying Wood, Hydrolyzing Cellulose and Producing Poly-3-hydroxybutyrate.</title>
        <authorList>
            <person name="Mieszkin S."/>
            <person name="Pouder E."/>
            <person name="Uroz S."/>
            <person name="Simon-Colin C."/>
            <person name="Alain K."/>
        </authorList>
    </citation>
    <scope>NUCLEOTIDE SEQUENCE</scope>
    <source>
        <strain evidence="7">HW T2.11</strain>
    </source>
</reference>
<dbReference type="GO" id="GO:0055085">
    <property type="term" value="P:transmembrane transport"/>
    <property type="evidence" value="ECO:0007669"/>
    <property type="project" value="InterPro"/>
</dbReference>
<accession>A0A963YTM5</accession>
<keyword evidence="8" id="KW-1185">Reference proteome</keyword>
<feature type="transmembrane region" description="Helical" evidence="5">
    <location>
        <begin position="241"/>
        <end position="266"/>
    </location>
</feature>
<feature type="transmembrane region" description="Helical" evidence="5">
    <location>
        <begin position="406"/>
        <end position="427"/>
    </location>
</feature>
<dbReference type="PANTHER" id="PTHR42770:SF7">
    <property type="entry name" value="MEMBRANE PROTEIN"/>
    <property type="match status" value="1"/>
</dbReference>
<name>A0A963YTM5_9PROT</name>
<dbReference type="InterPro" id="IPR004841">
    <property type="entry name" value="AA-permease/SLC12A_dom"/>
</dbReference>
<protein>
    <submittedName>
        <fullName evidence="7">APC family permease</fullName>
    </submittedName>
</protein>
<feature type="domain" description="Amino acid permease/ SLC12A" evidence="6">
    <location>
        <begin position="29"/>
        <end position="451"/>
    </location>
</feature>
<dbReference type="InterPro" id="IPR050367">
    <property type="entry name" value="APC_superfamily"/>
</dbReference>
<dbReference type="Pfam" id="PF00324">
    <property type="entry name" value="AA_permease"/>
    <property type="match status" value="1"/>
</dbReference>
<dbReference type="EMBL" id="JAESVB010000005">
    <property type="protein sequence ID" value="MCB8876200.1"/>
    <property type="molecule type" value="Genomic_DNA"/>
</dbReference>
<dbReference type="PIRSF" id="PIRSF006060">
    <property type="entry name" value="AA_transporter"/>
    <property type="match status" value="1"/>
</dbReference>
<dbReference type="PANTHER" id="PTHR42770">
    <property type="entry name" value="AMINO ACID TRANSPORTER-RELATED"/>
    <property type="match status" value="1"/>
</dbReference>
<evidence type="ECO:0000313" key="8">
    <source>
        <dbReference type="Proteomes" id="UP000708298"/>
    </source>
</evidence>
<dbReference type="Proteomes" id="UP000708298">
    <property type="component" value="Unassembled WGS sequence"/>
</dbReference>
<evidence type="ECO:0000313" key="7">
    <source>
        <dbReference type="EMBL" id="MCB8876200.1"/>
    </source>
</evidence>
<evidence type="ECO:0000256" key="5">
    <source>
        <dbReference type="SAM" id="Phobius"/>
    </source>
</evidence>
<feature type="transmembrane region" description="Helical" evidence="5">
    <location>
        <begin position="98"/>
        <end position="124"/>
    </location>
</feature>
<gene>
    <name evidence="7" type="ORF">ASILVAE211_13490</name>
</gene>
<feature type="transmembrane region" description="Helical" evidence="5">
    <location>
        <begin position="286"/>
        <end position="319"/>
    </location>
</feature>
<feature type="transmembrane region" description="Helical" evidence="5">
    <location>
        <begin position="56"/>
        <end position="77"/>
    </location>
</feature>
<keyword evidence="4 5" id="KW-0472">Membrane</keyword>
<evidence type="ECO:0000256" key="3">
    <source>
        <dbReference type="ARBA" id="ARBA00022989"/>
    </source>
</evidence>
<evidence type="ECO:0000256" key="2">
    <source>
        <dbReference type="ARBA" id="ARBA00022692"/>
    </source>
</evidence>
<comment type="subcellular location">
    <subcellularLocation>
        <location evidence="1">Membrane</location>
        <topology evidence="1">Multi-pass membrane protein</topology>
    </subcellularLocation>
</comment>
<keyword evidence="2 5" id="KW-0812">Transmembrane</keyword>
<feature type="transmembrane region" description="Helical" evidence="5">
    <location>
        <begin position="168"/>
        <end position="187"/>
    </location>
</feature>
<evidence type="ECO:0000256" key="4">
    <source>
        <dbReference type="ARBA" id="ARBA00023136"/>
    </source>
</evidence>